<dbReference type="Pfam" id="PF08241">
    <property type="entry name" value="Methyltransf_11"/>
    <property type="match status" value="1"/>
</dbReference>
<dbReference type="RefSeq" id="WP_278099340.1">
    <property type="nucleotide sequence ID" value="NZ_CP091092.1"/>
</dbReference>
<name>A0AAF0FU09_9EURY</name>
<protein>
    <submittedName>
        <fullName evidence="4">Class I SAM-dependent methyltransferase</fullName>
    </submittedName>
</protein>
<dbReference type="KEGG" id="manq:L1994_10215"/>
<dbReference type="GeneID" id="79950775"/>
<proteinExistence type="predicted"/>
<keyword evidence="1 4" id="KW-0489">Methyltransferase</keyword>
<keyword evidence="5" id="KW-1185">Reference proteome</keyword>
<evidence type="ECO:0000259" key="3">
    <source>
        <dbReference type="Pfam" id="PF08241"/>
    </source>
</evidence>
<accession>A0AAF0FU09</accession>
<dbReference type="PANTHER" id="PTHR22809:SF5">
    <property type="entry name" value="TRNA N(3)-METHYLCYTIDINE METHYLTRANSFERASE METTL6"/>
    <property type="match status" value="1"/>
</dbReference>
<dbReference type="GO" id="GO:0032259">
    <property type="term" value="P:methylation"/>
    <property type="evidence" value="ECO:0007669"/>
    <property type="project" value="UniProtKB-KW"/>
</dbReference>
<dbReference type="Gene3D" id="3.40.50.150">
    <property type="entry name" value="Vaccinia Virus protein VP39"/>
    <property type="match status" value="1"/>
</dbReference>
<dbReference type="GO" id="GO:0140640">
    <property type="term" value="F:catalytic activity, acting on a nucleic acid"/>
    <property type="evidence" value="ECO:0007669"/>
    <property type="project" value="UniProtKB-ARBA"/>
</dbReference>
<feature type="domain" description="Methyltransferase type 11" evidence="3">
    <location>
        <begin position="35"/>
        <end position="130"/>
    </location>
</feature>
<evidence type="ECO:0000313" key="4">
    <source>
        <dbReference type="EMBL" id="WFN36503.1"/>
    </source>
</evidence>
<reference evidence="4" key="1">
    <citation type="submission" date="2022-01" db="EMBL/GenBank/DDBJ databases">
        <title>Complete genome of Methanomicrobium antiquum DSM 21220.</title>
        <authorList>
            <person name="Chen S.-C."/>
            <person name="You Y.-T."/>
            <person name="Zhou Y.-Z."/>
            <person name="Lai M.-C."/>
        </authorList>
    </citation>
    <scope>NUCLEOTIDE SEQUENCE</scope>
    <source>
        <strain evidence="4">DSM 21220</strain>
    </source>
</reference>
<keyword evidence="2" id="KW-0808">Transferase</keyword>
<sequence length="205" mass="23517">MNESPVFWDEHYRLCKNIWAGSVSLPKYPSGTKVLEAGCGNGKTLASMKETGWDITAFDFSKEAALLSRKNSPGFFNADIFVSDASYLPFKDEVFDLVFARHITGHSKKKKRDFIAGELIRVLKSGGELHFVEFEISDMRNKKETFVEDNTFLNKNGIITHFFSEDEVRNLLSKVNEKFIQTEKWPLKIKGKDYQRAEINAVFEK</sequence>
<dbReference type="InterPro" id="IPR013216">
    <property type="entry name" value="Methyltransf_11"/>
</dbReference>
<dbReference type="InterPro" id="IPR029063">
    <property type="entry name" value="SAM-dependent_MTases_sf"/>
</dbReference>
<dbReference type="CDD" id="cd02440">
    <property type="entry name" value="AdoMet_MTases"/>
    <property type="match status" value="1"/>
</dbReference>
<dbReference type="PANTHER" id="PTHR22809">
    <property type="entry name" value="METHYLTRANSFERASE-RELATED"/>
    <property type="match status" value="1"/>
</dbReference>
<evidence type="ECO:0000313" key="5">
    <source>
        <dbReference type="Proteomes" id="UP001218895"/>
    </source>
</evidence>
<evidence type="ECO:0000256" key="1">
    <source>
        <dbReference type="ARBA" id="ARBA00022603"/>
    </source>
</evidence>
<dbReference type="SUPFAM" id="SSF53335">
    <property type="entry name" value="S-adenosyl-L-methionine-dependent methyltransferases"/>
    <property type="match status" value="1"/>
</dbReference>
<dbReference type="Proteomes" id="UP001218895">
    <property type="component" value="Chromosome"/>
</dbReference>
<dbReference type="EMBL" id="CP091092">
    <property type="protein sequence ID" value="WFN36503.1"/>
    <property type="molecule type" value="Genomic_DNA"/>
</dbReference>
<organism evidence="4 5">
    <name type="scientific">Methanomicrobium antiquum</name>
    <dbReference type="NCBI Taxonomy" id="487686"/>
    <lineage>
        <taxon>Archaea</taxon>
        <taxon>Methanobacteriati</taxon>
        <taxon>Methanobacteriota</taxon>
        <taxon>Stenosarchaea group</taxon>
        <taxon>Methanomicrobia</taxon>
        <taxon>Methanomicrobiales</taxon>
        <taxon>Methanomicrobiaceae</taxon>
        <taxon>Methanomicrobium</taxon>
    </lineage>
</organism>
<evidence type="ECO:0000256" key="2">
    <source>
        <dbReference type="ARBA" id="ARBA00022679"/>
    </source>
</evidence>
<dbReference type="AlphaFoldDB" id="A0AAF0FU09"/>
<gene>
    <name evidence="4" type="ORF">L1994_10215</name>
</gene>
<dbReference type="GO" id="GO:0008757">
    <property type="term" value="F:S-adenosylmethionine-dependent methyltransferase activity"/>
    <property type="evidence" value="ECO:0007669"/>
    <property type="project" value="InterPro"/>
</dbReference>
<dbReference type="InterPro" id="IPR026113">
    <property type="entry name" value="METTL2/6/8-like"/>
</dbReference>